<gene>
    <name evidence="1" type="ORF">HZH66_010720</name>
</gene>
<dbReference type="Proteomes" id="UP000614350">
    <property type="component" value="Unassembled WGS sequence"/>
</dbReference>
<evidence type="ECO:0000313" key="1">
    <source>
        <dbReference type="EMBL" id="KAF7387953.1"/>
    </source>
</evidence>
<proteinExistence type="predicted"/>
<name>A0A834JGL4_VESVU</name>
<reference evidence="1" key="1">
    <citation type="journal article" date="2020" name="G3 (Bethesda)">
        <title>High-Quality Assemblies for Three Invasive Social Wasps from the &lt;i&gt;Vespula&lt;/i&gt; Genus.</title>
        <authorList>
            <person name="Harrop T.W.R."/>
            <person name="Guhlin J."/>
            <person name="McLaughlin G.M."/>
            <person name="Permina E."/>
            <person name="Stockwell P."/>
            <person name="Gilligan J."/>
            <person name="Le Lec M.F."/>
            <person name="Gruber M.A.M."/>
            <person name="Quinn O."/>
            <person name="Lovegrove M."/>
            <person name="Duncan E.J."/>
            <person name="Remnant E.J."/>
            <person name="Van Eeckhoven J."/>
            <person name="Graham B."/>
            <person name="Knapp R.A."/>
            <person name="Langford K.W."/>
            <person name="Kronenberg Z."/>
            <person name="Press M.O."/>
            <person name="Eacker S.M."/>
            <person name="Wilson-Rankin E.E."/>
            <person name="Purcell J."/>
            <person name="Lester P.J."/>
            <person name="Dearden P.K."/>
        </authorList>
    </citation>
    <scope>NUCLEOTIDE SEQUENCE</scope>
    <source>
        <strain evidence="1">Marl-1</strain>
    </source>
</reference>
<evidence type="ECO:0000313" key="2">
    <source>
        <dbReference type="Proteomes" id="UP000614350"/>
    </source>
</evidence>
<dbReference type="AlphaFoldDB" id="A0A834JGL4"/>
<keyword evidence="2" id="KW-1185">Reference proteome</keyword>
<dbReference type="EMBL" id="JACSEA010000012">
    <property type="protein sequence ID" value="KAF7387953.1"/>
    <property type="molecule type" value="Genomic_DNA"/>
</dbReference>
<accession>A0A834JGL4</accession>
<comment type="caution">
    <text evidence="1">The sequence shown here is derived from an EMBL/GenBank/DDBJ whole genome shotgun (WGS) entry which is preliminary data.</text>
</comment>
<sequence>MSETKVIDTTDVICDLKAAVKALECRNKMQLLKQKIEQQQQAPVFILIPVEEVVHKDKSPCQFSRKQIIHTDRTLKSTCRKKSKLTDLKFPEMRGGVLYTKCMCLHRNGLQDSCPLTKCQGQPQCLVTPWPICPPAKFIRSRYPGQYPMPIKSDRRKC</sequence>
<protein>
    <submittedName>
        <fullName evidence="1">Uncharacterized protein</fullName>
    </submittedName>
</protein>
<organism evidence="1 2">
    <name type="scientific">Vespula vulgaris</name>
    <name type="common">Yellow jacket</name>
    <name type="synonym">Wasp</name>
    <dbReference type="NCBI Taxonomy" id="7454"/>
    <lineage>
        <taxon>Eukaryota</taxon>
        <taxon>Metazoa</taxon>
        <taxon>Ecdysozoa</taxon>
        <taxon>Arthropoda</taxon>
        <taxon>Hexapoda</taxon>
        <taxon>Insecta</taxon>
        <taxon>Pterygota</taxon>
        <taxon>Neoptera</taxon>
        <taxon>Endopterygota</taxon>
        <taxon>Hymenoptera</taxon>
        <taxon>Apocrita</taxon>
        <taxon>Aculeata</taxon>
        <taxon>Vespoidea</taxon>
        <taxon>Vespidae</taxon>
        <taxon>Vespinae</taxon>
        <taxon>Vespula</taxon>
    </lineage>
</organism>